<dbReference type="PROSITE" id="PS51079">
    <property type="entry name" value="MBT"/>
    <property type="match status" value="2"/>
</dbReference>
<dbReference type="GO" id="GO:0042393">
    <property type="term" value="F:histone binding"/>
    <property type="evidence" value="ECO:0007669"/>
    <property type="project" value="TreeGrafter"/>
</dbReference>
<evidence type="ECO:0000259" key="7">
    <source>
        <dbReference type="PROSITE" id="PS50105"/>
    </source>
</evidence>
<feature type="domain" description="SAM" evidence="7">
    <location>
        <begin position="671"/>
        <end position="734"/>
    </location>
</feature>
<dbReference type="PANTHER" id="PTHR12247">
    <property type="entry name" value="POLYCOMB GROUP PROTEIN"/>
    <property type="match status" value="1"/>
</dbReference>
<dbReference type="PANTHER" id="PTHR12247:SF132">
    <property type="entry name" value="POLYCOMB PROTEIN SCM"/>
    <property type="match status" value="1"/>
</dbReference>
<feature type="region of interest" description="Disordered" evidence="6">
    <location>
        <begin position="391"/>
        <end position="478"/>
    </location>
</feature>
<feature type="region of interest" description="Disordered" evidence="6">
    <location>
        <begin position="110"/>
        <end position="148"/>
    </location>
</feature>
<comment type="caution">
    <text evidence="8">The sequence shown here is derived from an EMBL/GenBank/DDBJ whole genome shotgun (WGS) entry which is preliminary data.</text>
</comment>
<dbReference type="OrthoDB" id="5912862at2759"/>
<keyword evidence="3" id="KW-0677">Repeat</keyword>
<dbReference type="SMART" id="SM00561">
    <property type="entry name" value="MBT"/>
    <property type="match status" value="2"/>
</dbReference>
<dbReference type="InterPro" id="IPR004092">
    <property type="entry name" value="Mbt"/>
</dbReference>
<dbReference type="SUPFAM" id="SSF47769">
    <property type="entry name" value="SAM/Pointed domain"/>
    <property type="match status" value="1"/>
</dbReference>
<feature type="repeat" description="MBT" evidence="5">
    <location>
        <begin position="161"/>
        <end position="259"/>
    </location>
</feature>
<keyword evidence="9" id="KW-1185">Reference proteome</keyword>
<feature type="compositionally biased region" description="Basic and acidic residues" evidence="6">
    <location>
        <begin position="400"/>
        <end position="431"/>
    </location>
</feature>
<dbReference type="SMART" id="SM00454">
    <property type="entry name" value="SAM"/>
    <property type="match status" value="1"/>
</dbReference>
<evidence type="ECO:0000256" key="1">
    <source>
        <dbReference type="ARBA" id="ARBA00004123"/>
    </source>
</evidence>
<dbReference type="SUPFAM" id="SSF63748">
    <property type="entry name" value="Tudor/PWWP/MBT"/>
    <property type="match status" value="2"/>
</dbReference>
<evidence type="ECO:0000256" key="2">
    <source>
        <dbReference type="ARBA" id="ARBA00022491"/>
    </source>
</evidence>
<evidence type="ECO:0000313" key="8">
    <source>
        <dbReference type="EMBL" id="RMX55369.1"/>
    </source>
</evidence>
<feature type="region of interest" description="Disordered" evidence="6">
    <location>
        <begin position="621"/>
        <end position="647"/>
    </location>
</feature>
<dbReference type="Gene3D" id="1.10.150.50">
    <property type="entry name" value="Transcription Factor, Ets-1"/>
    <property type="match status" value="1"/>
</dbReference>
<organism evidence="8 9">
    <name type="scientific">Pocillopora damicornis</name>
    <name type="common">Cauliflower coral</name>
    <name type="synonym">Millepora damicornis</name>
    <dbReference type="NCBI Taxonomy" id="46731"/>
    <lineage>
        <taxon>Eukaryota</taxon>
        <taxon>Metazoa</taxon>
        <taxon>Cnidaria</taxon>
        <taxon>Anthozoa</taxon>
        <taxon>Hexacorallia</taxon>
        <taxon>Scleractinia</taxon>
        <taxon>Astrocoeniina</taxon>
        <taxon>Pocilloporidae</taxon>
        <taxon>Pocillopora</taxon>
    </lineage>
</organism>
<feature type="compositionally biased region" description="Polar residues" evidence="6">
    <location>
        <begin position="464"/>
        <end position="474"/>
    </location>
</feature>
<keyword evidence="4" id="KW-0539">Nucleus</keyword>
<dbReference type="STRING" id="46731.A0A3M6UP39"/>
<dbReference type="InterPro" id="IPR013761">
    <property type="entry name" value="SAM/pointed_sf"/>
</dbReference>
<dbReference type="GO" id="GO:0005634">
    <property type="term" value="C:nucleus"/>
    <property type="evidence" value="ECO:0007669"/>
    <property type="project" value="UniProtKB-SubCell"/>
</dbReference>
<protein>
    <recommendedName>
        <fullName evidence="7">SAM domain-containing protein</fullName>
    </recommendedName>
</protein>
<reference evidence="8 9" key="1">
    <citation type="journal article" date="2018" name="Sci. Rep.">
        <title>Comparative analysis of the Pocillopora damicornis genome highlights role of immune system in coral evolution.</title>
        <authorList>
            <person name="Cunning R."/>
            <person name="Bay R.A."/>
            <person name="Gillette P."/>
            <person name="Baker A.C."/>
            <person name="Traylor-Knowles N."/>
        </authorList>
    </citation>
    <scope>NUCLEOTIDE SEQUENCE [LARGE SCALE GENOMIC DNA]</scope>
    <source>
        <strain evidence="8">RSMAS</strain>
        <tissue evidence="8">Whole animal</tissue>
    </source>
</reference>
<dbReference type="CDD" id="cd20091">
    <property type="entry name" value="MBT_dScm-like_rpt1"/>
    <property type="match status" value="1"/>
</dbReference>
<dbReference type="CDD" id="cd20092">
    <property type="entry name" value="MBT_dScm-like_rpt2"/>
    <property type="match status" value="1"/>
</dbReference>
<dbReference type="Pfam" id="PF12140">
    <property type="entry name" value="SLED"/>
    <property type="match status" value="1"/>
</dbReference>
<dbReference type="InterPro" id="IPR050548">
    <property type="entry name" value="PcG_chromatin_remod_factors"/>
</dbReference>
<keyword evidence="2" id="KW-0678">Repressor</keyword>
<dbReference type="Proteomes" id="UP000275408">
    <property type="component" value="Unassembled WGS sequence"/>
</dbReference>
<dbReference type="AlphaFoldDB" id="A0A3M6UP39"/>
<name>A0A3M6UP39_POCDA</name>
<evidence type="ECO:0000256" key="6">
    <source>
        <dbReference type="SAM" id="MobiDB-lite"/>
    </source>
</evidence>
<evidence type="ECO:0000256" key="5">
    <source>
        <dbReference type="PROSITE-ProRule" id="PRU00459"/>
    </source>
</evidence>
<dbReference type="Pfam" id="PF00536">
    <property type="entry name" value="SAM_1"/>
    <property type="match status" value="1"/>
</dbReference>
<dbReference type="Pfam" id="PF02820">
    <property type="entry name" value="MBT"/>
    <property type="match status" value="2"/>
</dbReference>
<dbReference type="GO" id="GO:0045892">
    <property type="term" value="P:negative regulation of DNA-templated transcription"/>
    <property type="evidence" value="ECO:0007669"/>
    <property type="project" value="TreeGrafter"/>
</dbReference>
<dbReference type="Gene3D" id="2.30.30.140">
    <property type="match status" value="2"/>
</dbReference>
<evidence type="ECO:0000256" key="3">
    <source>
        <dbReference type="ARBA" id="ARBA00022737"/>
    </source>
</evidence>
<dbReference type="PROSITE" id="PS50105">
    <property type="entry name" value="SAM_DOMAIN"/>
    <property type="match status" value="1"/>
</dbReference>
<proteinExistence type="predicted"/>
<evidence type="ECO:0000313" key="9">
    <source>
        <dbReference type="Proteomes" id="UP000275408"/>
    </source>
</evidence>
<feature type="compositionally biased region" description="Low complexity" evidence="6">
    <location>
        <begin position="438"/>
        <end position="463"/>
    </location>
</feature>
<comment type="subcellular location">
    <subcellularLocation>
        <location evidence="1">Nucleus</location>
    </subcellularLocation>
</comment>
<dbReference type="InterPro" id="IPR038348">
    <property type="entry name" value="SLED_sf"/>
</dbReference>
<dbReference type="EMBL" id="RCHS01001065">
    <property type="protein sequence ID" value="RMX55369.1"/>
    <property type="molecule type" value="Genomic_DNA"/>
</dbReference>
<dbReference type="InterPro" id="IPR021987">
    <property type="entry name" value="SLED"/>
</dbReference>
<sequence>MEVNSIVNSFLVDSHSQSKTTQNKAPTSCDLPRPEVDEGVQVTYTSSPSKKPGQKFGLCKWCKKSNVLQNFTSSDGEKETSCKDLCSALCFEQAVKSIKENQSHINNTQQMSPTIKSVSKKSAPSAPMTRSATRGSVASGKTKTDGSTPKKIPPALGFVLFSWDEYLAKTNSEAAPWGYFRQAQVPPYNGFQCSMKLEVADPRIVDTICVATVVGILGPRIRCRFDGTDSANDVWHLVDSREIHPVGWCEGNGGRLQPPVGFHLDPGKYSTFLAKTLASAELAPVRLFKRCEQKESSSFLHPLQEPTAPKENMFKVGMKLEALDPKNPLLICVATVADVDGDRIRVDFDGYLGSDYWCRYDSRDIFPVGWCHLSGHPLQPPGKTRKALKVSGKTNAVPEKSVKPEKAAKLDKAAKLEKPVKTTRPEKPEKRDKKKIKVTSSVTPATVATSPVPTPVVTTPSSTRSGCDSPSSSGIDPEDGVNHTVQVFINHACEAGPHLSAAKVAGLPTCFRGTVLNVTRDCIQSVVNAAIEPSVVFGFLRSGTGRIKITAKDGKQILSCYLQVIDRVAVFWRVLEKFADNLQCCENLLCGERITGPCPKCGKSALRRNTVLPETPSLTAKKSTVGSVKRNAYSESDQQQQPSAKLPRITLDDEDTSQSPQVCSTSPPKTWSVSEVVKFIENSELAEHAEMFRKHEIDGKALLLLTREMIMSYMGLKLGPAIKLLCFIDELKNKKYT</sequence>
<feature type="compositionally biased region" description="Polar residues" evidence="6">
    <location>
        <begin position="128"/>
        <end position="147"/>
    </location>
</feature>
<feature type="compositionally biased region" description="Polar residues" evidence="6">
    <location>
        <begin position="14"/>
        <end position="26"/>
    </location>
</feature>
<accession>A0A3M6UP39</accession>
<dbReference type="GO" id="GO:0003682">
    <property type="term" value="F:chromatin binding"/>
    <property type="evidence" value="ECO:0007669"/>
    <property type="project" value="TreeGrafter"/>
</dbReference>
<dbReference type="Gene3D" id="3.90.1150.190">
    <property type="entry name" value="SLED domain"/>
    <property type="match status" value="1"/>
</dbReference>
<feature type="compositionally biased region" description="Polar residues" evidence="6">
    <location>
        <begin position="633"/>
        <end position="643"/>
    </location>
</feature>
<gene>
    <name evidence="8" type="ORF">pdam_00010170</name>
</gene>
<dbReference type="InterPro" id="IPR001660">
    <property type="entry name" value="SAM"/>
</dbReference>
<feature type="compositionally biased region" description="Low complexity" evidence="6">
    <location>
        <begin position="116"/>
        <end position="127"/>
    </location>
</feature>
<feature type="repeat" description="MBT" evidence="5">
    <location>
        <begin position="267"/>
        <end position="381"/>
    </location>
</feature>
<evidence type="ECO:0000256" key="4">
    <source>
        <dbReference type="ARBA" id="ARBA00023242"/>
    </source>
</evidence>
<feature type="region of interest" description="Disordered" evidence="6">
    <location>
        <begin position="14"/>
        <end position="35"/>
    </location>
</feature>